<dbReference type="AlphaFoldDB" id="A0A5A7PYU1"/>
<reference evidence="4" key="1">
    <citation type="journal article" date="2019" name="Curr. Biol.">
        <title>Genome Sequence of Striga asiatica Provides Insight into the Evolution of Plant Parasitism.</title>
        <authorList>
            <person name="Yoshida S."/>
            <person name="Kim S."/>
            <person name="Wafula E.K."/>
            <person name="Tanskanen J."/>
            <person name="Kim Y.M."/>
            <person name="Honaas L."/>
            <person name="Yang Z."/>
            <person name="Spallek T."/>
            <person name="Conn C.E."/>
            <person name="Ichihashi Y."/>
            <person name="Cheong K."/>
            <person name="Cui S."/>
            <person name="Der J.P."/>
            <person name="Gundlach H."/>
            <person name="Jiao Y."/>
            <person name="Hori C."/>
            <person name="Ishida J.K."/>
            <person name="Kasahara H."/>
            <person name="Kiba T."/>
            <person name="Kim M.S."/>
            <person name="Koo N."/>
            <person name="Laohavisit A."/>
            <person name="Lee Y.H."/>
            <person name="Lumba S."/>
            <person name="McCourt P."/>
            <person name="Mortimer J.C."/>
            <person name="Mutuku J.M."/>
            <person name="Nomura T."/>
            <person name="Sasaki-Sekimoto Y."/>
            <person name="Seto Y."/>
            <person name="Wang Y."/>
            <person name="Wakatake T."/>
            <person name="Sakakibara H."/>
            <person name="Demura T."/>
            <person name="Yamaguchi S."/>
            <person name="Yoneyama K."/>
            <person name="Manabe R.I."/>
            <person name="Nelson D.C."/>
            <person name="Schulman A.H."/>
            <person name="Timko M.P."/>
            <person name="dePamphilis C.W."/>
            <person name="Choi D."/>
            <person name="Shirasu K."/>
        </authorList>
    </citation>
    <scope>NUCLEOTIDE SEQUENCE [LARGE SCALE GENOMIC DNA]</scope>
    <source>
        <strain evidence="4">cv. UVA1</strain>
    </source>
</reference>
<feature type="region of interest" description="Disordered" evidence="1">
    <location>
        <begin position="587"/>
        <end position="612"/>
    </location>
</feature>
<name>A0A5A7PYU1_STRAF</name>
<gene>
    <name evidence="3" type="ORF">STAS_14453</name>
</gene>
<organism evidence="3 4">
    <name type="scientific">Striga asiatica</name>
    <name type="common">Asiatic witchweed</name>
    <name type="synonym">Buchnera asiatica</name>
    <dbReference type="NCBI Taxonomy" id="4170"/>
    <lineage>
        <taxon>Eukaryota</taxon>
        <taxon>Viridiplantae</taxon>
        <taxon>Streptophyta</taxon>
        <taxon>Embryophyta</taxon>
        <taxon>Tracheophyta</taxon>
        <taxon>Spermatophyta</taxon>
        <taxon>Magnoliopsida</taxon>
        <taxon>eudicotyledons</taxon>
        <taxon>Gunneridae</taxon>
        <taxon>Pentapetalae</taxon>
        <taxon>asterids</taxon>
        <taxon>lamiids</taxon>
        <taxon>Lamiales</taxon>
        <taxon>Orobanchaceae</taxon>
        <taxon>Buchnereae</taxon>
        <taxon>Striga</taxon>
    </lineage>
</organism>
<feature type="compositionally biased region" description="Basic and acidic residues" evidence="1">
    <location>
        <begin position="29"/>
        <end position="44"/>
    </location>
</feature>
<dbReference type="InterPro" id="IPR009027">
    <property type="entry name" value="Ribosomal_bL9/RNase_H1_N"/>
</dbReference>
<feature type="compositionally biased region" description="Polar residues" evidence="1">
    <location>
        <begin position="239"/>
        <end position="248"/>
    </location>
</feature>
<dbReference type="InterPro" id="IPR011320">
    <property type="entry name" value="RNase_H1_N"/>
</dbReference>
<evidence type="ECO:0000313" key="3">
    <source>
        <dbReference type="EMBL" id="GER38010.1"/>
    </source>
</evidence>
<keyword evidence="4" id="KW-1185">Reference proteome</keyword>
<sequence length="612" mass="70716">MEKQSDSQVDCLEKQLEDLSKLMTAFDLGKNHENSDDNTSEKNDLVYGFSSDDEYEEPPQENPFNVKIEEEPESSSRFKRKKTTEGLEKEFYRQKFEKIPSQFIPEHRFSSIPEILDIDCVNDPSSLIRDWYNINSTLIQLNDKKFCQIRLTLESLLFFKTIEQSLDERGEIEETIKSLEKLAKSSKSWADQVEEEDELEAQQTQHEIQAQAQSQNTLPESKGMASQPLGKNLPLKLETVQTEDSPSISKDKAQKAQDPIDQQIDNSKKAYVIFDGPMKGVYQNWSIAKLHIIGKPVRHKSYPSIEEAKEAYQKVYKTISTEDGITSNKEMGYSRRFSSLEKIQEKLKGTSSEPNESEFYRNWRWVTEYSEEISKECFYPIVNNTGAKAVFLPGANPAILSSFFNNGLITTIYLQEDPSKSYDEISQLPSGIRKMAQQFNKLFAKGKEIYLKVQSTYPMFEDDKIIKPKHLVKIGMANGLYPEIQQKNIKFSLNYFVEQINQFYNYSRQFGTTQAGFKILAEEEGLIVFSHTNKKATEHTIEKMVKFEEDLITLTGNFSKIPEEVKRIICNQLQRYKSHKCQLCPEDFPPLKEEEKETSEEMDDLLNTPDSN</sequence>
<feature type="compositionally biased region" description="Low complexity" evidence="1">
    <location>
        <begin position="201"/>
        <end position="215"/>
    </location>
</feature>
<dbReference type="Pfam" id="PF01693">
    <property type="entry name" value="Cauli_VI"/>
    <property type="match status" value="1"/>
</dbReference>
<protein>
    <submittedName>
        <fullName evidence="3">Transactivator/viroplasmin protein</fullName>
    </submittedName>
</protein>
<dbReference type="Proteomes" id="UP000325081">
    <property type="component" value="Unassembled WGS sequence"/>
</dbReference>
<comment type="caution">
    <text evidence="3">The sequence shown here is derived from an EMBL/GenBank/DDBJ whole genome shotgun (WGS) entry which is preliminary data.</text>
</comment>
<feature type="region of interest" description="Disordered" evidence="1">
    <location>
        <begin position="190"/>
        <end position="262"/>
    </location>
</feature>
<evidence type="ECO:0000256" key="1">
    <source>
        <dbReference type="SAM" id="MobiDB-lite"/>
    </source>
</evidence>
<accession>A0A5A7PYU1</accession>
<feature type="domain" description="Ribonuclease H1 N-terminal" evidence="2">
    <location>
        <begin position="269"/>
        <end position="310"/>
    </location>
</feature>
<dbReference type="SUPFAM" id="SSF55658">
    <property type="entry name" value="L9 N-domain-like"/>
    <property type="match status" value="1"/>
</dbReference>
<evidence type="ECO:0000313" key="4">
    <source>
        <dbReference type="Proteomes" id="UP000325081"/>
    </source>
</evidence>
<feature type="region of interest" description="Disordered" evidence="1">
    <location>
        <begin position="29"/>
        <end position="63"/>
    </location>
</feature>
<dbReference type="EMBL" id="BKCP01005406">
    <property type="protein sequence ID" value="GER38010.1"/>
    <property type="molecule type" value="Genomic_DNA"/>
</dbReference>
<proteinExistence type="predicted"/>
<evidence type="ECO:0000259" key="2">
    <source>
        <dbReference type="Pfam" id="PF01693"/>
    </source>
</evidence>
<dbReference type="OrthoDB" id="1747532at2759"/>